<accession>A0A3B0W759</accession>
<reference evidence="1" key="1">
    <citation type="submission" date="2018-06" db="EMBL/GenBank/DDBJ databases">
        <authorList>
            <person name="Zhirakovskaya E."/>
        </authorList>
    </citation>
    <scope>NUCLEOTIDE SEQUENCE</scope>
</reference>
<organism evidence="1">
    <name type="scientific">hydrothermal vent metagenome</name>
    <dbReference type="NCBI Taxonomy" id="652676"/>
    <lineage>
        <taxon>unclassified sequences</taxon>
        <taxon>metagenomes</taxon>
        <taxon>ecological metagenomes</taxon>
    </lineage>
</organism>
<sequence length="137" mass="15836">MGHDNSVNIEVIDFVLDEKRIKRHSFEQESQIDTHFNFDLLSQPKDSPEINAVFRVNLSIEYIKEKDDGEEKKILAEAFVILQFATFITNISSVNLKEPSEEQVAIARSIFYPIARSLISNELNLIQRDYSDIPYSI</sequence>
<proteinExistence type="predicted"/>
<protein>
    <submittedName>
        <fullName evidence="1">Uncharacterized protein</fullName>
    </submittedName>
</protein>
<evidence type="ECO:0000313" key="1">
    <source>
        <dbReference type="EMBL" id="VAW46527.1"/>
    </source>
</evidence>
<gene>
    <name evidence="1" type="ORF">MNBD_GAMMA04-1497</name>
</gene>
<dbReference type="AlphaFoldDB" id="A0A3B0W759"/>
<dbReference type="EMBL" id="UOFB01000147">
    <property type="protein sequence ID" value="VAW46527.1"/>
    <property type="molecule type" value="Genomic_DNA"/>
</dbReference>
<name>A0A3B0W759_9ZZZZ</name>